<accession>A0A5D4QNU3</accession>
<organism evidence="1 2">
    <name type="scientific">Bacillus infantis</name>
    <dbReference type="NCBI Taxonomy" id="324767"/>
    <lineage>
        <taxon>Bacteria</taxon>
        <taxon>Bacillati</taxon>
        <taxon>Bacillota</taxon>
        <taxon>Bacilli</taxon>
        <taxon>Bacillales</taxon>
        <taxon>Bacillaceae</taxon>
        <taxon>Bacillus</taxon>
    </lineage>
</organism>
<sequence length="178" mass="19781">MKKLLFPILVVLGFGVIIILTLTKDNDAPTLLEVSDNEVNNYLAGLESNDKLVTVLITEDKLMCYALLKNDNTGELLKITKTKDGYQSNKSSSWELTDEPISILEIKSTSHHPSILLAGIVTQPSIESVSLLEENNTEVKFPLKGNNGFIQPVDESVIKVEAFDKQKKKLWDSGHLNK</sequence>
<comment type="caution">
    <text evidence="1">The sequence shown here is derived from an EMBL/GenBank/DDBJ whole genome shotgun (WGS) entry which is preliminary data.</text>
</comment>
<dbReference type="EMBL" id="VTER01000021">
    <property type="protein sequence ID" value="TYS40765.1"/>
    <property type="molecule type" value="Genomic_DNA"/>
</dbReference>
<gene>
    <name evidence="1" type="ORF">FZD51_24755</name>
</gene>
<name>A0A5D4QNU3_9BACI</name>
<proteinExistence type="predicted"/>
<evidence type="ECO:0000313" key="2">
    <source>
        <dbReference type="Proteomes" id="UP000322139"/>
    </source>
</evidence>
<reference evidence="1 2" key="1">
    <citation type="submission" date="2019-08" db="EMBL/GenBank/DDBJ databases">
        <title>Bacillus genomes from the desert of Cuatro Cienegas, Coahuila.</title>
        <authorList>
            <person name="Olmedo-Alvarez G."/>
        </authorList>
    </citation>
    <scope>NUCLEOTIDE SEQUENCE [LARGE SCALE GENOMIC DNA]</scope>
    <source>
        <strain evidence="1 2">CH446_14T</strain>
    </source>
</reference>
<evidence type="ECO:0000313" key="1">
    <source>
        <dbReference type="EMBL" id="TYS40765.1"/>
    </source>
</evidence>
<dbReference type="AlphaFoldDB" id="A0A5D4QNU3"/>
<dbReference type="Proteomes" id="UP000322139">
    <property type="component" value="Unassembled WGS sequence"/>
</dbReference>
<protein>
    <submittedName>
        <fullName evidence="1">Uncharacterized protein</fullName>
    </submittedName>
</protein>
<dbReference type="RefSeq" id="WP_148977112.1">
    <property type="nucleotide sequence ID" value="NZ_VTER01000021.1"/>
</dbReference>